<keyword evidence="4" id="KW-1185">Reference proteome</keyword>
<protein>
    <submittedName>
        <fullName evidence="3">GLUT4 regulating protein TUG-domain-containing protein</fullName>
    </submittedName>
</protein>
<evidence type="ECO:0000256" key="1">
    <source>
        <dbReference type="SAM" id="MobiDB-lite"/>
    </source>
</evidence>
<reference evidence="3" key="1">
    <citation type="submission" date="2023-06" db="EMBL/GenBank/DDBJ databases">
        <title>Genome-scale phylogeny and comparative genomics of the fungal order Sordariales.</title>
        <authorList>
            <consortium name="Lawrence Berkeley National Laboratory"/>
            <person name="Hensen N."/>
            <person name="Bonometti L."/>
            <person name="Westerberg I."/>
            <person name="Brannstrom I.O."/>
            <person name="Guillou S."/>
            <person name="Cros-Aarteil S."/>
            <person name="Calhoun S."/>
            <person name="Haridas S."/>
            <person name="Kuo A."/>
            <person name="Mondo S."/>
            <person name="Pangilinan J."/>
            <person name="Riley R."/>
            <person name="LaButti K."/>
            <person name="Andreopoulos B."/>
            <person name="Lipzen A."/>
            <person name="Chen C."/>
            <person name="Yanf M."/>
            <person name="Daum C."/>
            <person name="Ng V."/>
            <person name="Clum A."/>
            <person name="Steindorff A."/>
            <person name="Ohm R."/>
            <person name="Martin F."/>
            <person name="Silar P."/>
            <person name="Natvig D."/>
            <person name="Lalanne C."/>
            <person name="Gautier V."/>
            <person name="Ament-velasquez S.L."/>
            <person name="Kruys A."/>
            <person name="Hutchinson M.I."/>
            <person name="Powell A.J."/>
            <person name="Barry K."/>
            <person name="Miller A.N."/>
            <person name="Grigoriev I.V."/>
            <person name="Debuchy R."/>
            <person name="Gladieux P."/>
            <person name="Thoren M.H."/>
            <person name="Johannesson H."/>
        </authorList>
    </citation>
    <scope>NUCLEOTIDE SEQUENCE</scope>
    <source>
        <strain evidence="3">SMH3187-1</strain>
    </source>
</reference>
<dbReference type="SUPFAM" id="SSF54236">
    <property type="entry name" value="Ubiquitin-like"/>
    <property type="match status" value="2"/>
</dbReference>
<dbReference type="PANTHER" id="PTHR46467:SF1">
    <property type="entry name" value="TETHER CONTAINING UBX DOMAIN FOR GLUT4"/>
    <property type="match status" value="1"/>
</dbReference>
<dbReference type="PANTHER" id="PTHR46467">
    <property type="entry name" value="TETHER CONTAINING UBX DOMAIN FOR GLUT4"/>
    <property type="match status" value="1"/>
</dbReference>
<organism evidence="3 4">
    <name type="scientific">Schizothecium vesticola</name>
    <dbReference type="NCBI Taxonomy" id="314040"/>
    <lineage>
        <taxon>Eukaryota</taxon>
        <taxon>Fungi</taxon>
        <taxon>Dikarya</taxon>
        <taxon>Ascomycota</taxon>
        <taxon>Pezizomycotina</taxon>
        <taxon>Sordariomycetes</taxon>
        <taxon>Sordariomycetidae</taxon>
        <taxon>Sordariales</taxon>
        <taxon>Schizotheciaceae</taxon>
        <taxon>Schizothecium</taxon>
    </lineage>
</organism>
<feature type="region of interest" description="Disordered" evidence="1">
    <location>
        <begin position="442"/>
        <end position="494"/>
    </location>
</feature>
<feature type="compositionally biased region" description="Low complexity" evidence="1">
    <location>
        <begin position="215"/>
        <end position="233"/>
    </location>
</feature>
<feature type="compositionally biased region" description="Basic and acidic residues" evidence="1">
    <location>
        <begin position="469"/>
        <end position="483"/>
    </location>
</feature>
<evidence type="ECO:0000313" key="4">
    <source>
        <dbReference type="Proteomes" id="UP001172155"/>
    </source>
</evidence>
<dbReference type="CDD" id="cd16105">
    <property type="entry name" value="Ubl_ASPSCR1_like"/>
    <property type="match status" value="1"/>
</dbReference>
<evidence type="ECO:0000259" key="2">
    <source>
        <dbReference type="Pfam" id="PF11470"/>
    </source>
</evidence>
<feature type="compositionally biased region" description="Low complexity" evidence="1">
    <location>
        <begin position="458"/>
        <end position="468"/>
    </location>
</feature>
<sequence length="494" mass="53811">MSAHVEVVSTDFRRAKVKVLPGTYLVDVLNEACKKLNLNGDRYLLKHKQRVVDLTVPYRTSGLTSGAKLELIQKSSSPSVISIGLDVDGKRFTKKLTSDMSLWQVLRQFETAERDLNLTGRASPKSSDGGQLYFDSPIINIMGKTFEGVSDLAKTLSQCGINTGSIRLVVTFQATDKTLSEALGEIDQYLVDVDPSQPPTKKEKPATDTTLEALPQQEPIAPAPTATETIPEPSIDAPPKPQAQQDSGDPIAGEPMDLDQPLTSPLIDGVLQPVEVFAAPTSSTPAAVNVHVDEAVYEPTIAHAQLRQKQLLAKTQNKRLKSDAELAAVAAEEAARLDRITTLDVRVRFPDGTSSKWTLGPTHTAGDLYTAVRGVMARPELPFQLVMPATRTHVEDSGAKLLLRHYRFTGRELLNLLFEEGVSAEERRAAFLKEEAARRAHQLPVPDVPQVGLDEAADSPAESSSKPADSGRSESKKLPDMKKLSKFFKLPGKK</sequence>
<proteinExistence type="predicted"/>
<dbReference type="InterPro" id="IPR029071">
    <property type="entry name" value="Ubiquitin-like_domsf"/>
</dbReference>
<accession>A0AA40EV78</accession>
<dbReference type="Pfam" id="PF11470">
    <property type="entry name" value="TUG-UBL1"/>
    <property type="match status" value="1"/>
</dbReference>
<dbReference type="GO" id="GO:0005634">
    <property type="term" value="C:nucleus"/>
    <property type="evidence" value="ECO:0007669"/>
    <property type="project" value="TreeGrafter"/>
</dbReference>
<feature type="domain" description="TUG ubiquitin-like" evidence="2">
    <location>
        <begin position="8"/>
        <end position="71"/>
    </location>
</feature>
<name>A0AA40EV78_9PEZI</name>
<dbReference type="InterPro" id="IPR021569">
    <property type="entry name" value="TUG-UBL1"/>
</dbReference>
<dbReference type="EMBL" id="JAUKUD010000004">
    <property type="protein sequence ID" value="KAK0746168.1"/>
    <property type="molecule type" value="Genomic_DNA"/>
</dbReference>
<dbReference type="Proteomes" id="UP001172155">
    <property type="component" value="Unassembled WGS sequence"/>
</dbReference>
<evidence type="ECO:0000313" key="3">
    <source>
        <dbReference type="EMBL" id="KAK0746168.1"/>
    </source>
</evidence>
<feature type="region of interest" description="Disordered" evidence="1">
    <location>
        <begin position="191"/>
        <end position="261"/>
    </location>
</feature>
<dbReference type="GO" id="GO:0006886">
    <property type="term" value="P:intracellular protein transport"/>
    <property type="evidence" value="ECO:0007669"/>
    <property type="project" value="TreeGrafter"/>
</dbReference>
<dbReference type="Gene3D" id="3.10.20.90">
    <property type="entry name" value="Phosphatidylinositol 3-kinase Catalytic Subunit, Chain A, domain 1"/>
    <property type="match status" value="2"/>
</dbReference>
<dbReference type="GO" id="GO:0012506">
    <property type="term" value="C:vesicle membrane"/>
    <property type="evidence" value="ECO:0007669"/>
    <property type="project" value="TreeGrafter"/>
</dbReference>
<dbReference type="AlphaFoldDB" id="A0AA40EV78"/>
<gene>
    <name evidence="3" type="ORF">B0T18DRAFT_368305</name>
</gene>
<dbReference type="GO" id="GO:0005737">
    <property type="term" value="C:cytoplasm"/>
    <property type="evidence" value="ECO:0007669"/>
    <property type="project" value="TreeGrafter"/>
</dbReference>
<comment type="caution">
    <text evidence="3">The sequence shown here is derived from an EMBL/GenBank/DDBJ whole genome shotgun (WGS) entry which is preliminary data.</text>
</comment>